<dbReference type="EMBL" id="FXTN01000001">
    <property type="protein sequence ID" value="SMO38081.1"/>
    <property type="molecule type" value="Genomic_DNA"/>
</dbReference>
<dbReference type="OrthoDB" id="323290at2"/>
<dbReference type="GO" id="GO:0003700">
    <property type="term" value="F:DNA-binding transcription factor activity"/>
    <property type="evidence" value="ECO:0007669"/>
    <property type="project" value="InterPro"/>
</dbReference>
<dbReference type="RefSeq" id="WP_142526509.1">
    <property type="nucleotide sequence ID" value="NZ_CBCSJO010000002.1"/>
</dbReference>
<keyword evidence="2 5" id="KW-0238">DNA-binding</keyword>
<gene>
    <name evidence="5" type="ORF">SAMN06265348_101421</name>
</gene>
<keyword evidence="1" id="KW-0805">Transcription regulation</keyword>
<evidence type="ECO:0000313" key="6">
    <source>
        <dbReference type="Proteomes" id="UP000320300"/>
    </source>
</evidence>
<dbReference type="SUPFAM" id="SSF46689">
    <property type="entry name" value="Homeodomain-like"/>
    <property type="match status" value="2"/>
</dbReference>
<dbReference type="GO" id="GO:0043565">
    <property type="term" value="F:sequence-specific DNA binding"/>
    <property type="evidence" value="ECO:0007669"/>
    <property type="project" value="InterPro"/>
</dbReference>
<feature type="domain" description="HTH araC/xylS-type" evidence="4">
    <location>
        <begin position="158"/>
        <end position="242"/>
    </location>
</feature>
<keyword evidence="3" id="KW-0804">Transcription</keyword>
<dbReference type="PANTHER" id="PTHR46796:SF13">
    <property type="entry name" value="HTH-TYPE TRANSCRIPTIONAL ACTIVATOR RHAS"/>
    <property type="match status" value="1"/>
</dbReference>
<dbReference type="InterPro" id="IPR009057">
    <property type="entry name" value="Homeodomain-like_sf"/>
</dbReference>
<evidence type="ECO:0000256" key="3">
    <source>
        <dbReference type="ARBA" id="ARBA00023163"/>
    </source>
</evidence>
<dbReference type="SMART" id="SM00342">
    <property type="entry name" value="HTH_ARAC"/>
    <property type="match status" value="1"/>
</dbReference>
<evidence type="ECO:0000256" key="1">
    <source>
        <dbReference type="ARBA" id="ARBA00023015"/>
    </source>
</evidence>
<evidence type="ECO:0000259" key="4">
    <source>
        <dbReference type="PROSITE" id="PS01124"/>
    </source>
</evidence>
<dbReference type="InterPro" id="IPR050204">
    <property type="entry name" value="AraC_XylS_family_regulators"/>
</dbReference>
<evidence type="ECO:0000313" key="5">
    <source>
        <dbReference type="EMBL" id="SMO38081.1"/>
    </source>
</evidence>
<sequence length="256" mass="29503">MNNYAFLEELKNFSVSDGEVLSQIALPDNSLHMVFHEGNEFVMTRKGTETQLSGNYLCGHSTIRKHFSFTRNCDISVLKFKPAANYLFQSNCSDAIDEHVSLSDFLPDRLSFSLESDLLSREEKIKALLNFLNQQQHSQKYSPGMFHAINRIEQCNGNLRVNNLADEMGYSRRNLERRFKEFTGITIKKFINNTRFQYAFNLLRQGIQSPDIVYSCGYFDQTHFIDEFRETTGVTPGQFAKKGLAENYFISIPNPL</sequence>
<protein>
    <submittedName>
        <fullName evidence="5">AraC-type DNA-binding protein</fullName>
    </submittedName>
</protein>
<dbReference type="Gene3D" id="1.10.10.60">
    <property type="entry name" value="Homeodomain-like"/>
    <property type="match status" value="1"/>
</dbReference>
<evidence type="ECO:0000256" key="2">
    <source>
        <dbReference type="ARBA" id="ARBA00023125"/>
    </source>
</evidence>
<dbReference type="PANTHER" id="PTHR46796">
    <property type="entry name" value="HTH-TYPE TRANSCRIPTIONAL ACTIVATOR RHAS-RELATED"/>
    <property type="match status" value="1"/>
</dbReference>
<dbReference type="PROSITE" id="PS01124">
    <property type="entry name" value="HTH_ARAC_FAMILY_2"/>
    <property type="match status" value="1"/>
</dbReference>
<dbReference type="Proteomes" id="UP000320300">
    <property type="component" value="Unassembled WGS sequence"/>
</dbReference>
<organism evidence="5 6">
    <name type="scientific">Pedobacter westerhofensis</name>
    <dbReference type="NCBI Taxonomy" id="425512"/>
    <lineage>
        <taxon>Bacteria</taxon>
        <taxon>Pseudomonadati</taxon>
        <taxon>Bacteroidota</taxon>
        <taxon>Sphingobacteriia</taxon>
        <taxon>Sphingobacteriales</taxon>
        <taxon>Sphingobacteriaceae</taxon>
        <taxon>Pedobacter</taxon>
    </lineage>
</organism>
<accession>A0A521ATL9</accession>
<dbReference type="AlphaFoldDB" id="A0A521ATL9"/>
<dbReference type="Pfam" id="PF12833">
    <property type="entry name" value="HTH_18"/>
    <property type="match status" value="1"/>
</dbReference>
<dbReference type="InterPro" id="IPR018060">
    <property type="entry name" value="HTH_AraC"/>
</dbReference>
<reference evidence="5 6" key="1">
    <citation type="submission" date="2017-05" db="EMBL/GenBank/DDBJ databases">
        <authorList>
            <person name="Varghese N."/>
            <person name="Submissions S."/>
        </authorList>
    </citation>
    <scope>NUCLEOTIDE SEQUENCE [LARGE SCALE GENOMIC DNA]</scope>
    <source>
        <strain evidence="5 6">DSM 19036</strain>
    </source>
</reference>
<name>A0A521ATL9_9SPHI</name>
<keyword evidence="6" id="KW-1185">Reference proteome</keyword>
<proteinExistence type="predicted"/>